<sequence length="165" mass="18478">MTATSDVMTLHGRSTDGDRSLTHEWCPIERALEDIGTHSALLLLREAFYGTRRFEDLARLAGITEQMAAIRLKQLVEAGILTKQPYKTPGQRTRYEYVLTGRGRELFPVIVSLIEFGLLLQGDTKRLDLIHADGCGAAIVSQVQCAHGHVVPLAQTEARIKRRRR</sequence>
<name>A0A7I7KZR3_9MYCO</name>
<reference evidence="5 6" key="1">
    <citation type="journal article" date="2019" name="Emerg. Microbes Infect.">
        <title>Comprehensive subspecies identification of 175 nontuberculous mycobacteria species based on 7547 genomic profiles.</title>
        <authorList>
            <person name="Matsumoto Y."/>
            <person name="Kinjo T."/>
            <person name="Motooka D."/>
            <person name="Nabeya D."/>
            <person name="Jung N."/>
            <person name="Uechi K."/>
            <person name="Horii T."/>
            <person name="Iida T."/>
            <person name="Fujita J."/>
            <person name="Nakamura S."/>
        </authorList>
    </citation>
    <scope>NUCLEOTIDE SEQUENCE [LARGE SCALE GENOMIC DNA]</scope>
    <source>
        <strain evidence="5 6">JCM 12404</strain>
    </source>
</reference>
<dbReference type="Gene3D" id="1.10.10.10">
    <property type="entry name" value="Winged helix-like DNA-binding domain superfamily/Winged helix DNA-binding domain"/>
    <property type="match status" value="1"/>
</dbReference>
<dbReference type="PANTHER" id="PTHR33204:SF18">
    <property type="entry name" value="TRANSCRIPTIONAL REGULATORY PROTEIN"/>
    <property type="match status" value="1"/>
</dbReference>
<evidence type="ECO:0000256" key="1">
    <source>
        <dbReference type="ARBA" id="ARBA00023015"/>
    </source>
</evidence>
<feature type="domain" description="HTH hxlR-type" evidence="4">
    <location>
        <begin position="26"/>
        <end position="125"/>
    </location>
</feature>
<evidence type="ECO:0000313" key="5">
    <source>
        <dbReference type="EMBL" id="BBX47287.1"/>
    </source>
</evidence>
<dbReference type="PANTHER" id="PTHR33204">
    <property type="entry name" value="TRANSCRIPTIONAL REGULATOR, MARR FAMILY"/>
    <property type="match status" value="1"/>
</dbReference>
<dbReference type="Pfam" id="PF01638">
    <property type="entry name" value="HxlR"/>
    <property type="match status" value="1"/>
</dbReference>
<dbReference type="AlphaFoldDB" id="A0A7I7KZR3"/>
<dbReference type="InterPro" id="IPR036390">
    <property type="entry name" value="WH_DNA-bd_sf"/>
</dbReference>
<dbReference type="PROSITE" id="PS51118">
    <property type="entry name" value="HTH_HXLR"/>
    <property type="match status" value="1"/>
</dbReference>
<dbReference type="SUPFAM" id="SSF46785">
    <property type="entry name" value="Winged helix' DNA-binding domain"/>
    <property type="match status" value="1"/>
</dbReference>
<gene>
    <name evidence="5" type="ORF">MCOO_33020</name>
</gene>
<evidence type="ECO:0000256" key="3">
    <source>
        <dbReference type="ARBA" id="ARBA00023163"/>
    </source>
</evidence>
<organism evidence="5 6">
    <name type="scientific">Mycobacterium cookii</name>
    <dbReference type="NCBI Taxonomy" id="1775"/>
    <lineage>
        <taxon>Bacteria</taxon>
        <taxon>Bacillati</taxon>
        <taxon>Actinomycetota</taxon>
        <taxon>Actinomycetes</taxon>
        <taxon>Mycobacteriales</taxon>
        <taxon>Mycobacteriaceae</taxon>
        <taxon>Mycobacterium</taxon>
    </lineage>
</organism>
<dbReference type="InterPro" id="IPR036388">
    <property type="entry name" value="WH-like_DNA-bd_sf"/>
</dbReference>
<evidence type="ECO:0000256" key="2">
    <source>
        <dbReference type="ARBA" id="ARBA00023125"/>
    </source>
</evidence>
<dbReference type="InterPro" id="IPR002577">
    <property type="entry name" value="HTH_HxlR"/>
</dbReference>
<protein>
    <submittedName>
        <fullName evidence="5">Transcriptional regulator family protein</fullName>
    </submittedName>
</protein>
<keyword evidence="6" id="KW-1185">Reference proteome</keyword>
<evidence type="ECO:0000313" key="6">
    <source>
        <dbReference type="Proteomes" id="UP000465866"/>
    </source>
</evidence>
<dbReference type="RefSeq" id="WP_232064621.1">
    <property type="nucleotide sequence ID" value="NZ_AP022569.1"/>
</dbReference>
<accession>A0A7I7KZR3</accession>
<keyword evidence="3" id="KW-0804">Transcription</keyword>
<dbReference type="KEGG" id="mcoo:MCOO_33020"/>
<dbReference type="Proteomes" id="UP000465866">
    <property type="component" value="Chromosome"/>
</dbReference>
<dbReference type="EMBL" id="AP022569">
    <property type="protein sequence ID" value="BBX47287.1"/>
    <property type="molecule type" value="Genomic_DNA"/>
</dbReference>
<proteinExistence type="predicted"/>
<evidence type="ECO:0000259" key="4">
    <source>
        <dbReference type="PROSITE" id="PS51118"/>
    </source>
</evidence>
<dbReference type="GO" id="GO:0003677">
    <property type="term" value="F:DNA binding"/>
    <property type="evidence" value="ECO:0007669"/>
    <property type="project" value="UniProtKB-KW"/>
</dbReference>
<keyword evidence="2" id="KW-0238">DNA-binding</keyword>
<keyword evidence="1" id="KW-0805">Transcription regulation</keyword>